<evidence type="ECO:0000313" key="2">
    <source>
        <dbReference type="Proteomes" id="UP000243686"/>
    </source>
</evidence>
<proteinExistence type="predicted"/>
<accession>A0A1S8WQ68</accession>
<name>A0A1S8WQ68_OPIVI</name>
<gene>
    <name evidence="1" type="ORF">X801_07563</name>
</gene>
<reference evidence="1 2" key="1">
    <citation type="submission" date="2015-03" db="EMBL/GenBank/DDBJ databases">
        <title>Draft genome of the nematode, Opisthorchis viverrini.</title>
        <authorList>
            <person name="Mitreva M."/>
        </authorList>
    </citation>
    <scope>NUCLEOTIDE SEQUENCE [LARGE SCALE GENOMIC DNA]</scope>
    <source>
        <strain evidence="1">Khon Kaen</strain>
    </source>
</reference>
<organism evidence="1 2">
    <name type="scientific">Opisthorchis viverrini</name>
    <name type="common">Southeast Asian liver fluke</name>
    <dbReference type="NCBI Taxonomy" id="6198"/>
    <lineage>
        <taxon>Eukaryota</taxon>
        <taxon>Metazoa</taxon>
        <taxon>Spiralia</taxon>
        <taxon>Lophotrochozoa</taxon>
        <taxon>Platyhelminthes</taxon>
        <taxon>Trematoda</taxon>
        <taxon>Digenea</taxon>
        <taxon>Opisthorchiida</taxon>
        <taxon>Opisthorchiata</taxon>
        <taxon>Opisthorchiidae</taxon>
        <taxon>Opisthorchis</taxon>
    </lineage>
</organism>
<sequence>FCNVLDPQDCKLVSLVNVSQSARPSQVGKYFSHWGMGLKVLCTSSLNANKHHCGRRRQRGFNPSQMPNPAAGHPLHAVCPIMPAEYHTTHAYGSYAFPPVYPASHSQSYPNLVRTGHVSGTPDSSATAYPELTQEYKDGPCPTTVVPLPSYDYAMSRLDALNGNVTVSDEDGQEREDELAREKASPPSIVNTFVRQRDGIRI</sequence>
<evidence type="ECO:0000313" key="1">
    <source>
        <dbReference type="EMBL" id="OON16622.1"/>
    </source>
</evidence>
<feature type="non-terminal residue" evidence="1">
    <location>
        <position position="1"/>
    </location>
</feature>
<dbReference type="AlphaFoldDB" id="A0A1S8WQ68"/>
<dbReference type="Proteomes" id="UP000243686">
    <property type="component" value="Unassembled WGS sequence"/>
</dbReference>
<protein>
    <submittedName>
        <fullName evidence="1">Uncharacterized protein</fullName>
    </submittedName>
</protein>
<keyword evidence="2" id="KW-1185">Reference proteome</keyword>
<dbReference type="EMBL" id="KV896955">
    <property type="protein sequence ID" value="OON16622.1"/>
    <property type="molecule type" value="Genomic_DNA"/>
</dbReference>